<sequence length="16" mass="2049">MPIAHQKKQLHHLRRR</sequence>
<evidence type="ECO:0000313" key="1">
    <source>
        <dbReference type="EMBL" id="RYR44612.1"/>
    </source>
</evidence>
<dbReference type="Proteomes" id="UP000289738">
    <property type="component" value="Chromosome A08"/>
</dbReference>
<comment type="caution">
    <text evidence="1">The sequence shown here is derived from an EMBL/GenBank/DDBJ whole genome shotgun (WGS) entry which is preliminary data.</text>
</comment>
<name>A0A445C110_ARAHY</name>
<dbReference type="EMBL" id="SDMP01000008">
    <property type="protein sequence ID" value="RYR44612.1"/>
    <property type="molecule type" value="Genomic_DNA"/>
</dbReference>
<protein>
    <submittedName>
        <fullName evidence="1">Uncharacterized protein</fullName>
    </submittedName>
</protein>
<reference evidence="1 2" key="1">
    <citation type="submission" date="2019-01" db="EMBL/GenBank/DDBJ databases">
        <title>Sequencing of cultivated peanut Arachis hypogaea provides insights into genome evolution and oil improvement.</title>
        <authorList>
            <person name="Chen X."/>
        </authorList>
    </citation>
    <scope>NUCLEOTIDE SEQUENCE [LARGE SCALE GENOMIC DNA]</scope>
    <source>
        <strain evidence="2">cv. Fuhuasheng</strain>
        <tissue evidence="1">Leaves</tissue>
    </source>
</reference>
<keyword evidence="2" id="KW-1185">Reference proteome</keyword>
<proteinExistence type="predicted"/>
<dbReference type="AlphaFoldDB" id="A0A445C110"/>
<organism evidence="1 2">
    <name type="scientific">Arachis hypogaea</name>
    <name type="common">Peanut</name>
    <dbReference type="NCBI Taxonomy" id="3818"/>
    <lineage>
        <taxon>Eukaryota</taxon>
        <taxon>Viridiplantae</taxon>
        <taxon>Streptophyta</taxon>
        <taxon>Embryophyta</taxon>
        <taxon>Tracheophyta</taxon>
        <taxon>Spermatophyta</taxon>
        <taxon>Magnoliopsida</taxon>
        <taxon>eudicotyledons</taxon>
        <taxon>Gunneridae</taxon>
        <taxon>Pentapetalae</taxon>
        <taxon>rosids</taxon>
        <taxon>fabids</taxon>
        <taxon>Fabales</taxon>
        <taxon>Fabaceae</taxon>
        <taxon>Papilionoideae</taxon>
        <taxon>50 kb inversion clade</taxon>
        <taxon>dalbergioids sensu lato</taxon>
        <taxon>Dalbergieae</taxon>
        <taxon>Pterocarpus clade</taxon>
        <taxon>Arachis</taxon>
    </lineage>
</organism>
<accession>A0A445C110</accession>
<evidence type="ECO:0000313" key="2">
    <source>
        <dbReference type="Proteomes" id="UP000289738"/>
    </source>
</evidence>
<gene>
    <name evidence="1" type="ORF">Ahy_A08g040920</name>
</gene>